<dbReference type="GO" id="GO:0007155">
    <property type="term" value="P:cell adhesion"/>
    <property type="evidence" value="ECO:0007669"/>
    <property type="project" value="InterPro"/>
</dbReference>
<organism evidence="2 3">
    <name type="scientific">Yersinia mollaretii</name>
    <dbReference type="NCBI Taxonomy" id="33060"/>
    <lineage>
        <taxon>Bacteria</taxon>
        <taxon>Pseudomonadati</taxon>
        <taxon>Pseudomonadota</taxon>
        <taxon>Gammaproteobacteria</taxon>
        <taxon>Enterobacterales</taxon>
        <taxon>Yersiniaceae</taxon>
        <taxon>Yersinia</taxon>
    </lineage>
</organism>
<dbReference type="InterPro" id="IPR036937">
    <property type="entry name" value="Adhesion_dom_fimbrial_sf"/>
</dbReference>
<evidence type="ECO:0000259" key="1">
    <source>
        <dbReference type="Pfam" id="PF24223"/>
    </source>
</evidence>
<dbReference type="Gene3D" id="2.60.40.1090">
    <property type="entry name" value="Fimbrial-type adhesion domain"/>
    <property type="match status" value="1"/>
</dbReference>
<name>A0AA36LR03_YERMO</name>
<dbReference type="AlphaFoldDB" id="A0AA36LR03"/>
<sequence length="274" mass="28932">MIRYIIHFIIMLQLLLTTAAYSAITVDASTRRISGSFSAYDGPYELTRTKVRLGANNFAIDIVAGYQSSSRCIPATDSTTLPAGCYSVRSGNQIQSTVTYSQVANFANQYINAGVVIPAGINLNTVNTLIVCHGAVPRASTVVRKCLSAILPAAIVEPPCTIGTAPISISHGSLNANAVSGHIASNYLPIQCRTGQYIRITPTATTNGVTLRSDGSLTTKITVNDSSQVNGGDLFYVYAGEYQLVKISSTLNTPYGYVTAGAFSGSTVLTINVI</sequence>
<dbReference type="EMBL" id="CQBM01000004">
    <property type="protein sequence ID" value="CNI10732.1"/>
    <property type="molecule type" value="Genomic_DNA"/>
</dbReference>
<dbReference type="InterPro" id="IPR057010">
    <property type="entry name" value="MrpH_C"/>
</dbReference>
<evidence type="ECO:0000313" key="2">
    <source>
        <dbReference type="EMBL" id="CNI10732.1"/>
    </source>
</evidence>
<comment type="caution">
    <text evidence="2">The sequence shown here is derived from an EMBL/GenBank/DDBJ whole genome shotgun (WGS) entry which is preliminary data.</text>
</comment>
<protein>
    <recommendedName>
        <fullName evidence="1">Fimbrial adhesin MrpH C-terminal domain-containing protein</fullName>
    </recommendedName>
</protein>
<gene>
    <name evidence="2" type="ORF">ERS008502_02268</name>
</gene>
<dbReference type="Pfam" id="PF24223">
    <property type="entry name" value="MrpH_C"/>
    <property type="match status" value="1"/>
</dbReference>
<dbReference type="Proteomes" id="UP000040841">
    <property type="component" value="Unassembled WGS sequence"/>
</dbReference>
<accession>A0AA36LR03</accession>
<dbReference type="GO" id="GO:0009289">
    <property type="term" value="C:pilus"/>
    <property type="evidence" value="ECO:0007669"/>
    <property type="project" value="InterPro"/>
</dbReference>
<reference evidence="2 3" key="1">
    <citation type="submission" date="2015-03" db="EMBL/GenBank/DDBJ databases">
        <authorList>
            <consortium name="Pathogen Informatics"/>
            <person name="Murphy D."/>
        </authorList>
    </citation>
    <scope>NUCLEOTIDE SEQUENCE [LARGE SCALE GENOMIC DNA]</scope>
    <source>
        <strain evidence="2 3">FE82747</strain>
    </source>
</reference>
<feature type="domain" description="Fimbrial adhesin MrpH C-terminal" evidence="1">
    <location>
        <begin position="160"/>
        <end position="271"/>
    </location>
</feature>
<proteinExistence type="predicted"/>
<dbReference type="RefSeq" id="WP_049647577.1">
    <property type="nucleotide sequence ID" value="NZ_CABHYS010000043.1"/>
</dbReference>
<evidence type="ECO:0000313" key="3">
    <source>
        <dbReference type="Proteomes" id="UP000040841"/>
    </source>
</evidence>